<keyword evidence="1" id="KW-0472">Membrane</keyword>
<feature type="transmembrane region" description="Helical" evidence="1">
    <location>
        <begin position="607"/>
        <end position="629"/>
    </location>
</feature>
<dbReference type="EnsemblMetazoa" id="XM_014392950.2">
    <property type="protein sequence ID" value="XP_014248436.1"/>
    <property type="gene ID" value="LOC106666040"/>
</dbReference>
<accession>A0A8I6RRV6</accession>
<feature type="transmembrane region" description="Helical" evidence="1">
    <location>
        <begin position="84"/>
        <end position="103"/>
    </location>
</feature>
<dbReference type="Proteomes" id="UP000494040">
    <property type="component" value="Unassembled WGS sequence"/>
</dbReference>
<dbReference type="GeneID" id="106666040"/>
<feature type="transmembrane region" description="Helical" evidence="1">
    <location>
        <begin position="635"/>
        <end position="656"/>
    </location>
</feature>
<feature type="transmembrane region" description="Helical" evidence="1">
    <location>
        <begin position="339"/>
        <end position="361"/>
    </location>
</feature>
<dbReference type="RefSeq" id="XP_014248405.1">
    <property type="nucleotide sequence ID" value="XM_014392919.1"/>
</dbReference>
<dbReference type="KEGG" id="clec:106666040"/>
<dbReference type="EnsemblMetazoa" id="XM_014392919.1">
    <property type="protein sequence ID" value="XP_014248405.1"/>
    <property type="gene ID" value="LOC106666040"/>
</dbReference>
<dbReference type="RefSeq" id="XP_014248427.1">
    <property type="nucleotide sequence ID" value="XM_014392941.1"/>
</dbReference>
<dbReference type="RefSeq" id="XP_014248417.1">
    <property type="nucleotide sequence ID" value="XM_014392931.1"/>
</dbReference>
<dbReference type="EnsemblMetazoa" id="XM_014392948.2">
    <property type="protein sequence ID" value="XP_014248434.1"/>
    <property type="gene ID" value="LOC106666040"/>
</dbReference>
<protein>
    <submittedName>
        <fullName evidence="2">Uncharacterized protein</fullName>
    </submittedName>
</protein>
<feature type="transmembrane region" description="Helical" evidence="1">
    <location>
        <begin position="302"/>
        <end position="327"/>
    </location>
</feature>
<keyword evidence="3" id="KW-1185">Reference proteome</keyword>
<evidence type="ECO:0000313" key="2">
    <source>
        <dbReference type="EnsemblMetazoa" id="XP_014248427.1"/>
    </source>
</evidence>
<feature type="transmembrane region" description="Helical" evidence="1">
    <location>
        <begin position="50"/>
        <end position="72"/>
    </location>
</feature>
<evidence type="ECO:0000256" key="1">
    <source>
        <dbReference type="SAM" id="Phobius"/>
    </source>
</evidence>
<dbReference type="OrthoDB" id="10690979at2759"/>
<keyword evidence="1" id="KW-0812">Transmembrane</keyword>
<evidence type="ECO:0000313" key="3">
    <source>
        <dbReference type="Proteomes" id="UP000494040"/>
    </source>
</evidence>
<keyword evidence="1" id="KW-1133">Transmembrane helix</keyword>
<dbReference type="EnsemblMetazoa" id="XM_014392941.1">
    <property type="protein sequence ID" value="XP_014248427.1"/>
    <property type="gene ID" value="LOC106666040"/>
</dbReference>
<feature type="transmembrane region" description="Helical" evidence="1">
    <location>
        <begin position="254"/>
        <end position="274"/>
    </location>
</feature>
<name>A0A8I6RRV6_CIMLE</name>
<dbReference type="RefSeq" id="XP_014248436.1">
    <property type="nucleotide sequence ID" value="XM_014392950.2"/>
</dbReference>
<reference evidence="2" key="1">
    <citation type="submission" date="2022-01" db="UniProtKB">
        <authorList>
            <consortium name="EnsemblMetazoa"/>
        </authorList>
    </citation>
    <scope>IDENTIFICATION</scope>
</reference>
<feature type="transmembrane region" description="Helical" evidence="1">
    <location>
        <begin position="109"/>
        <end position="131"/>
    </location>
</feature>
<dbReference type="AlphaFoldDB" id="A0A8I6RRV6"/>
<feature type="transmembrane region" description="Helical" evidence="1">
    <location>
        <begin position="182"/>
        <end position="202"/>
    </location>
</feature>
<sequence>MKPGVNQIDQISHFTTIWVWMLHFTEQFCNYGILTYLYYGLRALQVNSDLSMLCVHSYIFLGLVAQCTFRFLPYRPHYIFRAVLVIYIFGLISTILLITQFIYNSSGSPVHYIIWPSFMHAITSGGAVELIRVIVKFNYHKEQENRKVAFMFRMTEYLGQLYAVIQVSWFDDKRKTANFDRLSLHFLLVSKVIGFLAFFLVSHKIDTVQHETNILLKLMSFYCSNLKNWILHISERKNIASKKEFKIKDSSSMVSQTIYTLPAFFPLILVMYYFDFKFSKYLRQSEHLRNEFFEGERFHHNAILTVLPAMKILSLPLFIFIIIPMYEKYSKKVFTSFKQYLWSCFFLLLSIVCACITESHLNTDPRYHQHTALVQIFNGVLDTVLIHFSGHNQISLFIQPISVENIAYDYSLPPTLYLQTYHMGQHKSTSLPLTINKHAISIYLIKLKQSNEKHLLMLHLDTVSFAKSAIFNETTQLPSLRVVYDLKSKKTKVEIIGPTIISLTLNNKEHITHVFILKPGRYVFKVNDEDSIVPSVLEIGGVYTFLLVQPKSFIPVGALLTTREPFRRKIVFQTPQYAMLAIAEMIIESPSFIYFKEMVMPKYYEILSLFWCLTNCLSQIFFIFTLLAITSHTDLYLYIADIIILTTSTMLLIVMYKTCYKPNTDKFKEHAKNEVNRRGREMKRPN</sequence>
<organism evidence="2 3">
    <name type="scientific">Cimex lectularius</name>
    <name type="common">Bed bug</name>
    <name type="synonym">Acanthia lectularia</name>
    <dbReference type="NCBI Taxonomy" id="79782"/>
    <lineage>
        <taxon>Eukaryota</taxon>
        <taxon>Metazoa</taxon>
        <taxon>Ecdysozoa</taxon>
        <taxon>Arthropoda</taxon>
        <taxon>Hexapoda</taxon>
        <taxon>Insecta</taxon>
        <taxon>Pterygota</taxon>
        <taxon>Neoptera</taxon>
        <taxon>Paraneoptera</taxon>
        <taxon>Hemiptera</taxon>
        <taxon>Heteroptera</taxon>
        <taxon>Panheteroptera</taxon>
        <taxon>Cimicomorpha</taxon>
        <taxon>Cimicidae</taxon>
        <taxon>Cimex</taxon>
    </lineage>
</organism>
<dbReference type="RefSeq" id="XP_014248434.1">
    <property type="nucleotide sequence ID" value="XM_014392948.2"/>
</dbReference>
<proteinExistence type="predicted"/>
<dbReference type="EnsemblMetazoa" id="XM_014392931.1">
    <property type="protein sequence ID" value="XP_014248417.1"/>
    <property type="gene ID" value="LOC106666040"/>
</dbReference>